<dbReference type="InterPro" id="IPR021456">
    <property type="entry name" value="DUF3107"/>
</dbReference>
<accession>A0A936N968</accession>
<organism evidence="1 2">
    <name type="scientific">Candidatus Neomicrothrix subdominans</name>
    <dbReference type="NCBI Taxonomy" id="2954438"/>
    <lineage>
        <taxon>Bacteria</taxon>
        <taxon>Bacillati</taxon>
        <taxon>Actinomycetota</taxon>
        <taxon>Acidimicrobiia</taxon>
        <taxon>Acidimicrobiales</taxon>
        <taxon>Microthrixaceae</taxon>
        <taxon>Candidatus Neomicrothrix</taxon>
    </lineage>
</organism>
<dbReference type="EMBL" id="JADJZA010000001">
    <property type="protein sequence ID" value="MBK9295955.1"/>
    <property type="molecule type" value="Genomic_DNA"/>
</dbReference>
<protein>
    <submittedName>
        <fullName evidence="1">DUF3107 domain-containing protein</fullName>
    </submittedName>
</protein>
<dbReference type="Pfam" id="PF11305">
    <property type="entry name" value="DUF3107"/>
    <property type="match status" value="1"/>
</dbReference>
<evidence type="ECO:0000313" key="2">
    <source>
        <dbReference type="Proteomes" id="UP000727993"/>
    </source>
</evidence>
<dbReference type="AlphaFoldDB" id="A0A936N968"/>
<reference evidence="1 2" key="1">
    <citation type="submission" date="2020-10" db="EMBL/GenBank/DDBJ databases">
        <title>Connecting structure to function with the recovery of over 1000 high-quality activated sludge metagenome-assembled genomes encoding full-length rRNA genes using long-read sequencing.</title>
        <authorList>
            <person name="Singleton C.M."/>
            <person name="Petriglieri F."/>
            <person name="Kristensen J.M."/>
            <person name="Kirkegaard R.H."/>
            <person name="Michaelsen T.Y."/>
            <person name="Andersen M.H."/>
            <person name="Karst S.M."/>
            <person name="Dueholm M.S."/>
            <person name="Nielsen P.H."/>
            <person name="Albertsen M."/>
        </authorList>
    </citation>
    <scope>NUCLEOTIDE SEQUENCE [LARGE SCALE GENOMIC DNA]</scope>
    <source>
        <strain evidence="1">Lyne_18-Q3-R50-59_MAXAC.006</strain>
    </source>
</reference>
<proteinExistence type="predicted"/>
<evidence type="ECO:0000313" key="1">
    <source>
        <dbReference type="EMBL" id="MBK9295955.1"/>
    </source>
</evidence>
<gene>
    <name evidence="1" type="ORF">IPN02_03580</name>
</gene>
<dbReference type="Proteomes" id="UP000727993">
    <property type="component" value="Unassembled WGS sequence"/>
</dbReference>
<sequence length="76" mass="8242">MDIRIGVTQAPRELDLTVDDNLRDEIHERIDEAVAAGDGVLWLTDTSGREVAVPVAKIAYLEMGRDTGGRSIGFSS</sequence>
<name>A0A936N968_9ACTN</name>
<comment type="caution">
    <text evidence="1">The sequence shown here is derived from an EMBL/GenBank/DDBJ whole genome shotgun (WGS) entry which is preliminary data.</text>
</comment>